<dbReference type="RefSeq" id="WP_031552589.1">
    <property type="nucleotide sequence ID" value="NZ_JAAXPT010000007.1"/>
</dbReference>
<dbReference type="PANTHER" id="PTHR42781">
    <property type="entry name" value="SPERMIDINE/PUTRESCINE IMPORT ATP-BINDING PROTEIN POTA"/>
    <property type="match status" value="1"/>
</dbReference>
<dbReference type="AlphaFoldDB" id="A0A2N6SCZ4"/>
<dbReference type="PROSITE" id="PS00211">
    <property type="entry name" value="ABC_TRANSPORTER_1"/>
    <property type="match status" value="1"/>
</dbReference>
<gene>
    <name evidence="9" type="ORF">CJ218_07985</name>
</gene>
<dbReference type="PROSITE" id="PS50893">
    <property type="entry name" value="ABC_TRANSPORTER_2"/>
    <property type="match status" value="1"/>
</dbReference>
<dbReference type="FunFam" id="3.40.50.300:FF:000425">
    <property type="entry name" value="Probable ABC transporter, ATP-binding subunit"/>
    <property type="match status" value="1"/>
</dbReference>
<comment type="caution">
    <text evidence="9">The sequence shown here is derived from an EMBL/GenBank/DDBJ whole genome shotgun (WGS) entry which is preliminary data.</text>
</comment>
<dbReference type="Gene3D" id="3.40.50.300">
    <property type="entry name" value="P-loop containing nucleotide triphosphate hydrolases"/>
    <property type="match status" value="1"/>
</dbReference>
<dbReference type="InterPro" id="IPR003439">
    <property type="entry name" value="ABC_transporter-like_ATP-bd"/>
</dbReference>
<dbReference type="InterPro" id="IPR003593">
    <property type="entry name" value="AAA+_ATPase"/>
</dbReference>
<evidence type="ECO:0000256" key="5">
    <source>
        <dbReference type="ARBA" id="ARBA00063934"/>
    </source>
</evidence>
<protein>
    <recommendedName>
        <fullName evidence="7">Carnitine transport ATP-binding protein OpuCA</fullName>
        <ecNumber evidence="6">7.6.2.9</ecNumber>
    </recommendedName>
</protein>
<evidence type="ECO:0000256" key="3">
    <source>
        <dbReference type="ARBA" id="ARBA00022840"/>
    </source>
</evidence>
<accession>A0A2N6SCZ4</accession>
<dbReference type="SUPFAM" id="SSF52540">
    <property type="entry name" value="P-loop containing nucleoside triphosphate hydrolases"/>
    <property type="match status" value="1"/>
</dbReference>
<dbReference type="InterPro" id="IPR027417">
    <property type="entry name" value="P-loop_NTPase"/>
</dbReference>
<dbReference type="PANTHER" id="PTHR42781:SF4">
    <property type="entry name" value="SPERMIDINE_PUTRESCINE IMPORT ATP-BINDING PROTEIN POTA"/>
    <property type="match status" value="1"/>
</dbReference>
<dbReference type="EC" id="7.6.2.9" evidence="6"/>
<comment type="catalytic activity">
    <reaction evidence="4">
        <text>a quaternary ammonium(out) + ATP + H2O = a quaternary ammonium(in) + ADP + phosphate + H(+)</text>
        <dbReference type="Rhea" id="RHEA:11036"/>
        <dbReference type="ChEBI" id="CHEBI:15377"/>
        <dbReference type="ChEBI" id="CHEBI:15378"/>
        <dbReference type="ChEBI" id="CHEBI:30616"/>
        <dbReference type="ChEBI" id="CHEBI:35267"/>
        <dbReference type="ChEBI" id="CHEBI:43474"/>
        <dbReference type="ChEBI" id="CHEBI:456216"/>
        <dbReference type="EC" id="7.6.2.9"/>
    </reaction>
</comment>
<evidence type="ECO:0000256" key="1">
    <source>
        <dbReference type="ARBA" id="ARBA00022448"/>
    </source>
</evidence>
<comment type="subunit">
    <text evidence="5">The complex is composed of two ATP-binding proteins (OpuCA), two transmembrane proteins (OpuCB and OpuCD) and a solute-binding protein (OpuCC).</text>
</comment>
<dbReference type="InterPro" id="IPR017871">
    <property type="entry name" value="ABC_transporter-like_CS"/>
</dbReference>
<dbReference type="GO" id="GO:0005524">
    <property type="term" value="F:ATP binding"/>
    <property type="evidence" value="ECO:0007669"/>
    <property type="project" value="UniProtKB-KW"/>
</dbReference>
<dbReference type="InterPro" id="IPR050093">
    <property type="entry name" value="ABC_SmlMolc_Importer"/>
</dbReference>
<dbReference type="GO" id="GO:0015418">
    <property type="term" value="F:ABC-type quaternary ammonium compound transporting activity"/>
    <property type="evidence" value="ECO:0007669"/>
    <property type="project" value="UniProtKB-EC"/>
</dbReference>
<evidence type="ECO:0000256" key="2">
    <source>
        <dbReference type="ARBA" id="ARBA00022741"/>
    </source>
</evidence>
<dbReference type="Proteomes" id="UP000235670">
    <property type="component" value="Unassembled WGS sequence"/>
</dbReference>
<evidence type="ECO:0000259" key="8">
    <source>
        <dbReference type="PROSITE" id="PS50893"/>
    </source>
</evidence>
<feature type="domain" description="ABC transporter" evidence="8">
    <location>
        <begin position="3"/>
        <end position="233"/>
    </location>
</feature>
<proteinExistence type="predicted"/>
<evidence type="ECO:0000313" key="10">
    <source>
        <dbReference type="Proteomes" id="UP000235670"/>
    </source>
</evidence>
<dbReference type="EMBL" id="PNGT01000010">
    <property type="protein sequence ID" value="PMC51767.1"/>
    <property type="molecule type" value="Genomic_DNA"/>
</dbReference>
<dbReference type="GO" id="GO:0016887">
    <property type="term" value="F:ATP hydrolysis activity"/>
    <property type="evidence" value="ECO:0007669"/>
    <property type="project" value="InterPro"/>
</dbReference>
<keyword evidence="1" id="KW-0813">Transport</keyword>
<keyword evidence="2" id="KW-0547">Nucleotide-binding</keyword>
<organism evidence="9 10">
    <name type="scientific">Gemella sanguinis</name>
    <dbReference type="NCBI Taxonomy" id="84135"/>
    <lineage>
        <taxon>Bacteria</taxon>
        <taxon>Bacillati</taxon>
        <taxon>Bacillota</taxon>
        <taxon>Bacilli</taxon>
        <taxon>Bacillales</taxon>
        <taxon>Gemellaceae</taxon>
        <taxon>Gemella</taxon>
    </lineage>
</organism>
<evidence type="ECO:0000256" key="6">
    <source>
        <dbReference type="ARBA" id="ARBA00066388"/>
    </source>
</evidence>
<evidence type="ECO:0000313" key="9">
    <source>
        <dbReference type="EMBL" id="PMC51767.1"/>
    </source>
</evidence>
<evidence type="ECO:0000256" key="7">
    <source>
        <dbReference type="ARBA" id="ARBA00070305"/>
    </source>
</evidence>
<keyword evidence="3 9" id="KW-0067">ATP-binding</keyword>
<dbReference type="OrthoDB" id="9790614at2"/>
<evidence type="ECO:0000256" key="4">
    <source>
        <dbReference type="ARBA" id="ARBA00052482"/>
    </source>
</evidence>
<reference evidence="9 10" key="1">
    <citation type="submission" date="2017-09" db="EMBL/GenBank/DDBJ databases">
        <title>Bacterial strain isolated from the female urinary microbiota.</title>
        <authorList>
            <person name="Thomas-White K."/>
            <person name="Kumar N."/>
            <person name="Forster S."/>
            <person name="Putonti C."/>
            <person name="Lawley T."/>
            <person name="Wolfe A.J."/>
        </authorList>
    </citation>
    <scope>NUCLEOTIDE SEQUENCE [LARGE SCALE GENOMIC DNA]</scope>
    <source>
        <strain evidence="9 10">UMB0186</strain>
    </source>
</reference>
<sequence>MYLRIKDVSMKYDNKEVLKNIDFELNEGELICVLGPSGCGKTTLLNIIGGFIPDYEGDIVLSNNNISNVPPEKRPISTVFQSYGLFSHKNVIENVSYGLKFLKLSKNEILEKSEDVLKKVGLEGYDKKRISELSGGEQQRVAIARSLVLNPKVLLLDEPFSNLDVHLRGVMRDEVKRIQKQFGITMVVVTHDQEDAFRLADRIVVLNNGKIEQIGTPKELYLKPKTEFVAKFIGDSNIIDPEKIVRYENVKLFKSETSDDIIIEKIFFGSVIEYKIQTHKYGVIKALRLSSEAEYDVGERVEVKIK</sequence>
<dbReference type="Pfam" id="PF00005">
    <property type="entry name" value="ABC_tran"/>
    <property type="match status" value="1"/>
</dbReference>
<name>A0A2N6SCZ4_9BACL</name>
<dbReference type="SMART" id="SM00382">
    <property type="entry name" value="AAA"/>
    <property type="match status" value="1"/>
</dbReference>